<name>A0A1A7CA78_9BURK</name>
<evidence type="ECO:0000256" key="1">
    <source>
        <dbReference type="ARBA" id="ARBA00008857"/>
    </source>
</evidence>
<protein>
    <recommendedName>
        <fullName evidence="5">Phage integrase family protein</fullName>
    </recommendedName>
</protein>
<dbReference type="EMBL" id="LOCQ01000021">
    <property type="protein sequence ID" value="OBV41670.1"/>
    <property type="molecule type" value="Genomic_DNA"/>
</dbReference>
<gene>
    <name evidence="3" type="ORF">ASR47_10425</name>
</gene>
<accession>A0A1A7CA78</accession>
<dbReference type="PANTHER" id="PTHR30629:SF2">
    <property type="entry name" value="PROPHAGE INTEGRASE INTS-RELATED"/>
    <property type="match status" value="1"/>
</dbReference>
<dbReference type="InterPro" id="IPR011010">
    <property type="entry name" value="DNA_brk_join_enz"/>
</dbReference>
<reference evidence="3 4" key="1">
    <citation type="submission" date="2016-04" db="EMBL/GenBank/DDBJ databases">
        <title>Draft genome sequence of Janthinobacterium psychrotolerans sp. nov., isolated from freshwater sediments in Denmark.</title>
        <authorList>
            <person name="Gong X."/>
            <person name="Skrivergaard S."/>
            <person name="Korsgaard B.S."/>
            <person name="Schreiber L."/>
            <person name="Marshall I.P."/>
            <person name="Finster K."/>
            <person name="Schramm A."/>
        </authorList>
    </citation>
    <scope>NUCLEOTIDE SEQUENCE [LARGE SCALE GENOMIC DNA]</scope>
    <source>
        <strain evidence="3 4">S3-2</strain>
    </source>
</reference>
<dbReference type="SUPFAM" id="SSF56349">
    <property type="entry name" value="DNA breaking-rejoining enzymes"/>
    <property type="match status" value="1"/>
</dbReference>
<dbReference type="GO" id="GO:0015074">
    <property type="term" value="P:DNA integration"/>
    <property type="evidence" value="ECO:0007669"/>
    <property type="project" value="UniProtKB-KW"/>
</dbReference>
<evidence type="ECO:0000256" key="2">
    <source>
        <dbReference type="ARBA" id="ARBA00022908"/>
    </source>
</evidence>
<evidence type="ECO:0000313" key="4">
    <source>
        <dbReference type="Proteomes" id="UP000092713"/>
    </source>
</evidence>
<comment type="caution">
    <text evidence="3">The sequence shown here is derived from an EMBL/GenBank/DDBJ whole genome shotgun (WGS) entry which is preliminary data.</text>
</comment>
<evidence type="ECO:0008006" key="5">
    <source>
        <dbReference type="Google" id="ProtNLM"/>
    </source>
</evidence>
<keyword evidence="2" id="KW-0229">DNA integration</keyword>
<organism evidence="3 4">
    <name type="scientific">Janthinobacterium psychrotolerans</name>
    <dbReference type="NCBI Taxonomy" id="1747903"/>
    <lineage>
        <taxon>Bacteria</taxon>
        <taxon>Pseudomonadati</taxon>
        <taxon>Pseudomonadota</taxon>
        <taxon>Betaproteobacteria</taxon>
        <taxon>Burkholderiales</taxon>
        <taxon>Oxalobacteraceae</taxon>
        <taxon>Janthinobacterium</taxon>
    </lineage>
</organism>
<dbReference type="PANTHER" id="PTHR30629">
    <property type="entry name" value="PROPHAGE INTEGRASE"/>
    <property type="match status" value="1"/>
</dbReference>
<sequence>MVASGKNDAWTLHELRRMGATMMQALGISLDIIDRCQNHVLSGSKVRRSYMHHDYADEKRAAWAAPRKKLETPINQTLVG</sequence>
<dbReference type="AlphaFoldDB" id="A0A1A7CA78"/>
<dbReference type="STRING" id="1747903.ASR47_10425"/>
<dbReference type="Proteomes" id="UP000092713">
    <property type="component" value="Unassembled WGS sequence"/>
</dbReference>
<comment type="similarity">
    <text evidence="1">Belongs to the 'phage' integrase family.</text>
</comment>
<dbReference type="GO" id="GO:0003677">
    <property type="term" value="F:DNA binding"/>
    <property type="evidence" value="ECO:0007669"/>
    <property type="project" value="InterPro"/>
</dbReference>
<dbReference type="InterPro" id="IPR050808">
    <property type="entry name" value="Phage_Integrase"/>
</dbReference>
<proteinExistence type="inferred from homology"/>
<evidence type="ECO:0000313" key="3">
    <source>
        <dbReference type="EMBL" id="OBV41670.1"/>
    </source>
</evidence>
<keyword evidence="4" id="KW-1185">Reference proteome</keyword>